<dbReference type="PaxDb" id="537011-PREVCOP_03612"/>
<dbReference type="AlphaFoldDB" id="D1P8R5"/>
<dbReference type="STRING" id="537011.PREVCOP_03612"/>
<reference evidence="1" key="1">
    <citation type="submission" date="2009-11" db="EMBL/GenBank/DDBJ databases">
        <authorList>
            <person name="Weinstock G."/>
            <person name="Sodergren E."/>
            <person name="Clifton S."/>
            <person name="Fulton L."/>
            <person name="Fulton B."/>
            <person name="Courtney L."/>
            <person name="Fronick C."/>
            <person name="Harrison M."/>
            <person name="Strong C."/>
            <person name="Farmer C."/>
            <person name="Delahaunty K."/>
            <person name="Markovic C."/>
            <person name="Hall O."/>
            <person name="Minx P."/>
            <person name="Tomlinson C."/>
            <person name="Mitreva M."/>
            <person name="Nelson J."/>
            <person name="Hou S."/>
            <person name="Wollam A."/>
            <person name="Pepin K.H."/>
            <person name="Johnson M."/>
            <person name="Bhonagiri V."/>
            <person name="Nash W.E."/>
            <person name="Warren W."/>
            <person name="Chinwalla A."/>
            <person name="Mardis E.R."/>
            <person name="Wilson R.K."/>
        </authorList>
    </citation>
    <scope>NUCLEOTIDE SEQUENCE [LARGE SCALE GENOMIC DNA]</scope>
    <source>
        <strain evidence="1">DSM 18205</strain>
    </source>
</reference>
<evidence type="ECO:0000313" key="2">
    <source>
        <dbReference type="Proteomes" id="UP000004477"/>
    </source>
</evidence>
<protein>
    <submittedName>
        <fullName evidence="1">Uncharacterized protein</fullName>
    </submittedName>
</protein>
<gene>
    <name evidence="1" type="ORF">PREVCOP_03612</name>
</gene>
<proteinExistence type="predicted"/>
<accession>D1P8R5</accession>
<dbReference type="EMBL" id="ACBX02000001">
    <property type="protein sequence ID" value="EFB36968.1"/>
    <property type="molecule type" value="Genomic_DNA"/>
</dbReference>
<name>D1P8R5_9BACT</name>
<dbReference type="HOGENOM" id="CLU_3294204_0_0_10"/>
<sequence>MLNTYTFFYHRGYLYAKLGWCATTGQLLMLDFGCKSTSLF</sequence>
<keyword evidence="2" id="KW-1185">Reference proteome</keyword>
<dbReference type="Proteomes" id="UP000004477">
    <property type="component" value="Unassembled WGS sequence"/>
</dbReference>
<evidence type="ECO:0000313" key="1">
    <source>
        <dbReference type="EMBL" id="EFB36968.1"/>
    </source>
</evidence>
<comment type="caution">
    <text evidence="1">The sequence shown here is derived from an EMBL/GenBank/DDBJ whole genome shotgun (WGS) entry which is preliminary data.</text>
</comment>
<organism evidence="1 2">
    <name type="scientific">Segatella copri DSM 18205</name>
    <dbReference type="NCBI Taxonomy" id="537011"/>
    <lineage>
        <taxon>Bacteria</taxon>
        <taxon>Pseudomonadati</taxon>
        <taxon>Bacteroidota</taxon>
        <taxon>Bacteroidia</taxon>
        <taxon>Bacteroidales</taxon>
        <taxon>Prevotellaceae</taxon>
        <taxon>Segatella</taxon>
    </lineage>
</organism>